<feature type="binding site" evidence="5">
    <location>
        <begin position="240"/>
        <end position="247"/>
    </location>
    <ligand>
        <name>ATP</name>
        <dbReference type="ChEBI" id="CHEBI:30616"/>
    </ligand>
</feature>
<dbReference type="EMBL" id="JACBZH010000001">
    <property type="protein sequence ID" value="NYH93429.1"/>
    <property type="molecule type" value="Genomic_DNA"/>
</dbReference>
<proteinExistence type="predicted"/>
<evidence type="ECO:0000313" key="9">
    <source>
        <dbReference type="Proteomes" id="UP000579605"/>
    </source>
</evidence>
<sequence>MPSAPSTPSAPSNAAAASEPAVDPELAAERAHLRAARAALELMHGDVVDTETPLIVNAGTDSYWDNKFFQWAREHRAEVLLDQPKIPLFFGRLDCEPGAVFDGADHAGRVLGPDGEVDRLYIGRRHIREPDGAQLVIDWRARVAMPFYRAGPADPQRVLVRRRHGFSHEPGPDGFVDVTAYEDEPVSGAQATATEGFSDLVTAEIERPRSGPMRDIVATIQPDQDVLVRAPLDTTICVQGAPGTGKTAVGLHRVAYLLYAERSRLARDGGIAIIGPNRSFLQYIRHVLPALGEVFVQQLTFPDLIRRYYPDHALAVHEEETATVTVKGDARMAAVLRRALWSGVGVGDDVEAVVYSKGASRFRVPDYEVREIAAGVVETATRYAPGRTTLAQRLAHAVLLRMEQRGGTPDDRTQNAVARSAPVRRILNQVWPQRTPEQVLHRLLSDAGFLAEAAGDDLTAEEQKALLWRKPYRSVKSVRWSEADLVLLDELGELLEREPRRGHLVVDEAQDLSAMQLRALGRRCRTATVLGDLAQATTPYASTSWQSVLAELGAGEASEIVELTRGFRVPAAIIEFAARLLPSLQPDLAEPVSLRRAAGGLRITAAAGSEVTAEEVLQACLRIDEEGGHAGSIGVIATDAEIRRVFDLLHSGPTRSALDKAGLTPAMLGDTENALEHFRLVCVPASLAKGLEFDGVVVVEPATIVDAEPRGLNRLYVALTRAVSALTVLHARPLPAELAARS</sequence>
<dbReference type="PANTHER" id="PTHR11070:SF45">
    <property type="entry name" value="DNA 3'-5' HELICASE"/>
    <property type="match status" value="1"/>
</dbReference>
<dbReference type="Proteomes" id="UP000579605">
    <property type="component" value="Unassembled WGS sequence"/>
</dbReference>
<evidence type="ECO:0000313" key="8">
    <source>
        <dbReference type="EMBL" id="NYH93429.1"/>
    </source>
</evidence>
<evidence type="ECO:0000256" key="4">
    <source>
        <dbReference type="ARBA" id="ARBA00022840"/>
    </source>
</evidence>
<evidence type="ECO:0000256" key="5">
    <source>
        <dbReference type="PROSITE-ProRule" id="PRU00560"/>
    </source>
</evidence>
<accession>A0A852ZVT5</accession>
<keyword evidence="2 5" id="KW-0378">Hydrolase</keyword>
<keyword evidence="4 5" id="KW-0067">ATP-binding</keyword>
<evidence type="ECO:0000259" key="7">
    <source>
        <dbReference type="PROSITE" id="PS51198"/>
    </source>
</evidence>
<dbReference type="GO" id="GO:0005524">
    <property type="term" value="F:ATP binding"/>
    <property type="evidence" value="ECO:0007669"/>
    <property type="project" value="UniProtKB-UniRule"/>
</dbReference>
<reference evidence="8 9" key="1">
    <citation type="submission" date="2020-07" db="EMBL/GenBank/DDBJ databases">
        <title>Sequencing the genomes of 1000 actinobacteria strains.</title>
        <authorList>
            <person name="Klenk H.-P."/>
        </authorList>
    </citation>
    <scope>NUCLEOTIDE SEQUENCE [LARGE SCALE GENOMIC DNA]</scope>
    <source>
        <strain evidence="8 9">DSM 18448</strain>
    </source>
</reference>
<comment type="caution">
    <text evidence="8">The sequence shown here is derived from an EMBL/GenBank/DDBJ whole genome shotgun (WGS) entry which is preliminary data.</text>
</comment>
<dbReference type="PANTHER" id="PTHR11070">
    <property type="entry name" value="UVRD / RECB / PCRA DNA HELICASE FAMILY MEMBER"/>
    <property type="match status" value="1"/>
</dbReference>
<dbReference type="GO" id="GO:0000725">
    <property type="term" value="P:recombinational repair"/>
    <property type="evidence" value="ECO:0007669"/>
    <property type="project" value="TreeGrafter"/>
</dbReference>
<name>A0A852ZVT5_9ACTN</name>
<keyword evidence="9" id="KW-1185">Reference proteome</keyword>
<gene>
    <name evidence="8" type="ORF">F4554_006067</name>
</gene>
<evidence type="ECO:0000256" key="1">
    <source>
        <dbReference type="ARBA" id="ARBA00022741"/>
    </source>
</evidence>
<dbReference type="GO" id="GO:0043138">
    <property type="term" value="F:3'-5' DNA helicase activity"/>
    <property type="evidence" value="ECO:0007669"/>
    <property type="project" value="TreeGrafter"/>
</dbReference>
<dbReference type="GO" id="GO:0016787">
    <property type="term" value="F:hydrolase activity"/>
    <property type="evidence" value="ECO:0007669"/>
    <property type="project" value="UniProtKB-UniRule"/>
</dbReference>
<evidence type="ECO:0000256" key="2">
    <source>
        <dbReference type="ARBA" id="ARBA00022801"/>
    </source>
</evidence>
<feature type="region of interest" description="Disordered" evidence="6">
    <location>
        <begin position="1"/>
        <end position="23"/>
    </location>
</feature>
<dbReference type="InterPro" id="IPR027417">
    <property type="entry name" value="P-loop_NTPase"/>
</dbReference>
<keyword evidence="3 5" id="KW-0347">Helicase</keyword>
<dbReference type="AlphaFoldDB" id="A0A852ZVT5"/>
<protein>
    <submittedName>
        <fullName evidence="8">DNA helicase IV</fullName>
    </submittedName>
</protein>
<organism evidence="8 9">
    <name type="scientific">Actinopolymorpha rutila</name>
    <dbReference type="NCBI Taxonomy" id="446787"/>
    <lineage>
        <taxon>Bacteria</taxon>
        <taxon>Bacillati</taxon>
        <taxon>Actinomycetota</taxon>
        <taxon>Actinomycetes</taxon>
        <taxon>Propionibacteriales</taxon>
        <taxon>Actinopolymorphaceae</taxon>
        <taxon>Actinopolymorpha</taxon>
    </lineage>
</organism>
<dbReference type="Gene3D" id="3.40.50.300">
    <property type="entry name" value="P-loop containing nucleotide triphosphate hydrolases"/>
    <property type="match status" value="2"/>
</dbReference>
<feature type="compositionally biased region" description="Low complexity" evidence="6">
    <location>
        <begin position="1"/>
        <end position="21"/>
    </location>
</feature>
<dbReference type="GO" id="GO:0005829">
    <property type="term" value="C:cytosol"/>
    <property type="evidence" value="ECO:0007669"/>
    <property type="project" value="TreeGrafter"/>
</dbReference>
<feature type="domain" description="UvrD-like helicase ATP-binding" evidence="7">
    <location>
        <begin position="219"/>
        <end position="570"/>
    </location>
</feature>
<dbReference type="InterPro" id="IPR014016">
    <property type="entry name" value="UvrD-like_ATP-bd"/>
</dbReference>
<dbReference type="SUPFAM" id="SSF52540">
    <property type="entry name" value="P-loop containing nucleoside triphosphate hydrolases"/>
    <property type="match status" value="1"/>
</dbReference>
<evidence type="ECO:0000256" key="6">
    <source>
        <dbReference type="SAM" id="MobiDB-lite"/>
    </source>
</evidence>
<keyword evidence="1 5" id="KW-0547">Nucleotide-binding</keyword>
<dbReference type="InterPro" id="IPR000212">
    <property type="entry name" value="DNA_helicase_UvrD/REP"/>
</dbReference>
<dbReference type="PROSITE" id="PS51198">
    <property type="entry name" value="UVRD_HELICASE_ATP_BIND"/>
    <property type="match status" value="1"/>
</dbReference>
<dbReference type="GO" id="GO:0003677">
    <property type="term" value="F:DNA binding"/>
    <property type="evidence" value="ECO:0007669"/>
    <property type="project" value="InterPro"/>
</dbReference>
<dbReference type="RefSeq" id="WP_179790958.1">
    <property type="nucleotide sequence ID" value="NZ_BAAARR010000045.1"/>
</dbReference>
<evidence type="ECO:0000256" key="3">
    <source>
        <dbReference type="ARBA" id="ARBA00022806"/>
    </source>
</evidence>